<dbReference type="FunFam" id="2.130.10.10:FF:001909">
    <property type="entry name" value="WD repeat, SAM and U-box domain-containing protein"/>
    <property type="match status" value="1"/>
</dbReference>
<evidence type="ECO:0000256" key="1">
    <source>
        <dbReference type="ARBA" id="ARBA00004604"/>
    </source>
</evidence>
<dbReference type="InterPro" id="IPR056550">
    <property type="entry name" value="NOL10_2nd"/>
</dbReference>
<dbReference type="InterPro" id="IPR001680">
    <property type="entry name" value="WD40_rpt"/>
</dbReference>
<dbReference type="InterPro" id="IPR015943">
    <property type="entry name" value="WD40/YVTN_repeat-like_dom_sf"/>
</dbReference>
<dbReference type="Pfam" id="PF23097">
    <property type="entry name" value="NOL10_2nd"/>
    <property type="match status" value="1"/>
</dbReference>
<dbReference type="GO" id="GO:0005730">
    <property type="term" value="C:nucleolus"/>
    <property type="evidence" value="ECO:0000318"/>
    <property type="project" value="GO_Central"/>
</dbReference>
<dbReference type="STRING" id="6669.E9GNF1"/>
<dbReference type="Pfam" id="PF08159">
    <property type="entry name" value="NUC153"/>
    <property type="match status" value="1"/>
</dbReference>
<evidence type="ECO:0000256" key="2">
    <source>
        <dbReference type="ARBA" id="ARBA00005264"/>
    </source>
</evidence>
<dbReference type="InterPro" id="IPR012580">
    <property type="entry name" value="NUC153"/>
</dbReference>
<feature type="compositionally biased region" description="Basic and acidic residues" evidence="7">
    <location>
        <begin position="673"/>
        <end position="689"/>
    </location>
</feature>
<feature type="domain" description="Nucleolar protein 10-like second" evidence="9">
    <location>
        <begin position="370"/>
        <end position="418"/>
    </location>
</feature>
<evidence type="ECO:0000259" key="9">
    <source>
        <dbReference type="Pfam" id="PF23097"/>
    </source>
</evidence>
<dbReference type="AlphaFoldDB" id="E9GNF1"/>
<dbReference type="KEGG" id="dpx:DAPPUDRAFT_305054"/>
<dbReference type="FunCoup" id="E9GNF1">
    <property type="interactions" value="2117"/>
</dbReference>
<dbReference type="OMA" id="GYFMDVR"/>
<dbReference type="PhylomeDB" id="E9GNF1"/>
<dbReference type="GO" id="GO:0032040">
    <property type="term" value="C:small-subunit processome"/>
    <property type="evidence" value="ECO:0000318"/>
    <property type="project" value="GO_Central"/>
</dbReference>
<proteinExistence type="inferred from homology"/>
<evidence type="ECO:0000256" key="6">
    <source>
        <dbReference type="ARBA" id="ARBA00023242"/>
    </source>
</evidence>
<dbReference type="Proteomes" id="UP000000305">
    <property type="component" value="Unassembled WGS sequence"/>
</dbReference>
<evidence type="ECO:0000259" key="8">
    <source>
        <dbReference type="Pfam" id="PF08159"/>
    </source>
</evidence>
<evidence type="ECO:0000256" key="5">
    <source>
        <dbReference type="ARBA" id="ARBA00022737"/>
    </source>
</evidence>
<organism evidence="11 12">
    <name type="scientific">Daphnia pulex</name>
    <name type="common">Water flea</name>
    <dbReference type="NCBI Taxonomy" id="6669"/>
    <lineage>
        <taxon>Eukaryota</taxon>
        <taxon>Metazoa</taxon>
        <taxon>Ecdysozoa</taxon>
        <taxon>Arthropoda</taxon>
        <taxon>Crustacea</taxon>
        <taxon>Branchiopoda</taxon>
        <taxon>Diplostraca</taxon>
        <taxon>Cladocera</taxon>
        <taxon>Anomopoda</taxon>
        <taxon>Daphniidae</taxon>
        <taxon>Daphnia</taxon>
    </lineage>
</organism>
<evidence type="ECO:0000256" key="4">
    <source>
        <dbReference type="ARBA" id="ARBA00022574"/>
    </source>
</evidence>
<dbReference type="InParanoid" id="E9GNF1"/>
<dbReference type="GO" id="GO:0000462">
    <property type="term" value="P:maturation of SSU-rRNA from tricistronic rRNA transcript (SSU-rRNA, 5.8S rRNA, LSU-rRNA)"/>
    <property type="evidence" value="ECO:0000318"/>
    <property type="project" value="GO_Central"/>
</dbReference>
<comment type="subcellular location">
    <subcellularLocation>
        <location evidence="1">Nucleus</location>
        <location evidence="1">Nucleolus</location>
    </subcellularLocation>
</comment>
<dbReference type="EMBL" id="GL732554">
    <property type="protein sequence ID" value="EFX79038.1"/>
    <property type="molecule type" value="Genomic_DNA"/>
</dbReference>
<reference evidence="11 12" key="1">
    <citation type="journal article" date="2011" name="Science">
        <title>The ecoresponsive genome of Daphnia pulex.</title>
        <authorList>
            <person name="Colbourne J.K."/>
            <person name="Pfrender M.E."/>
            <person name="Gilbert D."/>
            <person name="Thomas W.K."/>
            <person name="Tucker A."/>
            <person name="Oakley T.H."/>
            <person name="Tokishita S."/>
            <person name="Aerts A."/>
            <person name="Arnold G.J."/>
            <person name="Basu M.K."/>
            <person name="Bauer D.J."/>
            <person name="Caceres C.E."/>
            <person name="Carmel L."/>
            <person name="Casola C."/>
            <person name="Choi J.H."/>
            <person name="Detter J.C."/>
            <person name="Dong Q."/>
            <person name="Dusheyko S."/>
            <person name="Eads B.D."/>
            <person name="Frohlich T."/>
            <person name="Geiler-Samerotte K.A."/>
            <person name="Gerlach D."/>
            <person name="Hatcher P."/>
            <person name="Jogdeo S."/>
            <person name="Krijgsveld J."/>
            <person name="Kriventseva E.V."/>
            <person name="Kultz D."/>
            <person name="Laforsch C."/>
            <person name="Lindquist E."/>
            <person name="Lopez J."/>
            <person name="Manak J.R."/>
            <person name="Muller J."/>
            <person name="Pangilinan J."/>
            <person name="Patwardhan R.P."/>
            <person name="Pitluck S."/>
            <person name="Pritham E.J."/>
            <person name="Rechtsteiner A."/>
            <person name="Rho M."/>
            <person name="Rogozin I.B."/>
            <person name="Sakarya O."/>
            <person name="Salamov A."/>
            <person name="Schaack S."/>
            <person name="Shapiro H."/>
            <person name="Shiga Y."/>
            <person name="Skalitzky C."/>
            <person name="Smith Z."/>
            <person name="Souvorov A."/>
            <person name="Sung W."/>
            <person name="Tang Z."/>
            <person name="Tsuchiya D."/>
            <person name="Tu H."/>
            <person name="Vos H."/>
            <person name="Wang M."/>
            <person name="Wolf Y.I."/>
            <person name="Yamagata H."/>
            <person name="Yamada T."/>
            <person name="Ye Y."/>
            <person name="Shaw J.R."/>
            <person name="Andrews J."/>
            <person name="Crease T.J."/>
            <person name="Tang H."/>
            <person name="Lucas S.M."/>
            <person name="Robertson H.M."/>
            <person name="Bork P."/>
            <person name="Koonin E.V."/>
            <person name="Zdobnov E.M."/>
            <person name="Grigoriev I.V."/>
            <person name="Lynch M."/>
            <person name="Boore J.L."/>
        </authorList>
    </citation>
    <scope>NUCLEOTIDE SEQUENCE [LARGE SCALE GENOMIC DNA]</scope>
</reference>
<feature type="domain" description="NUC153" evidence="8">
    <location>
        <begin position="488"/>
        <end position="514"/>
    </location>
</feature>
<keyword evidence="6" id="KW-0539">Nucleus</keyword>
<sequence>MLIQSSNNVKIYNLSAGKSLPEWLSDRKKRALQSKDLDIRRRVELIQDFDMPGVSTSIKVSKDGKYIMATGIYKPRVRCYEVANLSMKFERCMDAEVIKFEMLSEDYSKVVFLQCDRFVEFHAQYGRYYRTRIPKFGRDLKYHFQSCNLYIVGTGPDVYRLNLEEGRFLNSFQTEATTLNVCDMNPFHQLFVCGSKEGKIEAWDPRARNRVGVLDCALHSVTPDTQVTGVPQVTAVKFRDALTLGVGTSTGQILLYDLRSNRPTKVKDHRYGLPIKTVDFHHLNHDLVASMDSRIVRLWDRNTGEPYVSVEATSDLNDLCLVPNSGMMFMATEDKKMLTYYIPNLGPAPRWCSFLDSLTEELEEGETAAVYDDYKFLTVDELHDLGFGHLIGTNLLRAYMHGYFIDMRLYRKAKSIVEPLSLTRYKQNKVKETIDQQRSSRVQLQKLPAVNRELALKLMEDSKAVDDAEAVGKKSGAKLIMSSNILNDSRFKDLFVNPNFQIDKSSEEFRLLNPAVSRLDKIREKRIKKALIEDQFEPVEGTSTENPLNDDDFSDSERKGRKRTISTDDSSSDSDDASLRNEIKLQHKIIREEKFQQRKLERQQEKLEGPKFMALKPGQKFQGFRSTTDQPKKKLAKASLGERIHLEEDVDKVKLAPSAGSREMTFTLPQSERVTKAREQAEQHHEERRKIIRSANHLRTRGRGRGGRGRF</sequence>
<name>E9GNF1_DAPPU</name>
<feature type="region of interest" description="Disordered" evidence="7">
    <location>
        <begin position="538"/>
        <end position="580"/>
    </location>
</feature>
<feature type="region of interest" description="Disordered" evidence="7">
    <location>
        <begin position="671"/>
        <end position="711"/>
    </location>
</feature>
<dbReference type="eggNOG" id="KOG2321">
    <property type="taxonomic scope" value="Eukaryota"/>
</dbReference>
<feature type="compositionally biased region" description="Basic residues" evidence="7">
    <location>
        <begin position="690"/>
        <end position="711"/>
    </location>
</feature>
<gene>
    <name evidence="11" type="ORF">DAPPUDRAFT_305054</name>
</gene>
<keyword evidence="4" id="KW-0853">WD repeat</keyword>
<dbReference type="OrthoDB" id="273340at2759"/>
<dbReference type="InterPro" id="IPR056551">
    <property type="entry name" value="Beta-prop_NOL10_N"/>
</dbReference>
<keyword evidence="12" id="KW-1185">Reference proteome</keyword>
<evidence type="ECO:0000313" key="11">
    <source>
        <dbReference type="EMBL" id="EFX79038.1"/>
    </source>
</evidence>
<dbReference type="SMART" id="SM00320">
    <property type="entry name" value="WD40"/>
    <property type="match status" value="3"/>
</dbReference>
<evidence type="ECO:0000256" key="7">
    <source>
        <dbReference type="SAM" id="MobiDB-lite"/>
    </source>
</evidence>
<evidence type="ECO:0000259" key="10">
    <source>
        <dbReference type="Pfam" id="PF23098"/>
    </source>
</evidence>
<dbReference type="InterPro" id="IPR036322">
    <property type="entry name" value="WD40_repeat_dom_sf"/>
</dbReference>
<dbReference type="Gene3D" id="2.130.10.10">
    <property type="entry name" value="YVTN repeat-like/Quinoprotein amine dehydrogenase"/>
    <property type="match status" value="1"/>
</dbReference>
<dbReference type="InterPro" id="IPR040382">
    <property type="entry name" value="NOL10/Enp2"/>
</dbReference>
<evidence type="ECO:0000256" key="3">
    <source>
        <dbReference type="ARBA" id="ARBA00015517"/>
    </source>
</evidence>
<dbReference type="PANTHER" id="PTHR14927">
    <property type="entry name" value="NUCLEOLAR PROTEIN 10"/>
    <property type="match status" value="1"/>
</dbReference>
<comment type="similarity">
    <text evidence="2">Belongs to the WD repeat NOL10/ENP2 family.</text>
</comment>
<evidence type="ECO:0000313" key="12">
    <source>
        <dbReference type="Proteomes" id="UP000000305"/>
    </source>
</evidence>
<dbReference type="Pfam" id="PF23098">
    <property type="entry name" value="Beta-prop_NOL10_N"/>
    <property type="match status" value="1"/>
</dbReference>
<dbReference type="PANTHER" id="PTHR14927:SF0">
    <property type="entry name" value="NUCLEOLAR PROTEIN 10"/>
    <property type="match status" value="1"/>
</dbReference>
<keyword evidence="5" id="KW-0677">Repeat</keyword>
<protein>
    <recommendedName>
        <fullName evidence="3">Nucleolar protein 10</fullName>
    </recommendedName>
</protein>
<dbReference type="HOGENOM" id="CLU_009923_2_0_1"/>
<accession>E9GNF1</accession>
<dbReference type="SUPFAM" id="SSF50978">
    <property type="entry name" value="WD40 repeat-like"/>
    <property type="match status" value="1"/>
</dbReference>
<feature type="domain" description="Nucleolar protein 10-like N-terminal" evidence="10">
    <location>
        <begin position="3"/>
        <end position="367"/>
    </location>
</feature>